<dbReference type="SUPFAM" id="SSF51230">
    <property type="entry name" value="Single hybrid motif"/>
    <property type="match status" value="1"/>
</dbReference>
<keyword evidence="2 3" id="KW-0450">Lipoyl</keyword>
<dbReference type="GO" id="GO:0009249">
    <property type="term" value="P:protein lipoylation"/>
    <property type="evidence" value="ECO:0007669"/>
    <property type="project" value="TreeGrafter"/>
</dbReference>
<dbReference type="PANTHER" id="PTHR11715:SF3">
    <property type="entry name" value="GLYCINE CLEAVAGE SYSTEM H PROTEIN-RELATED"/>
    <property type="match status" value="1"/>
</dbReference>
<dbReference type="GO" id="GO:0005829">
    <property type="term" value="C:cytosol"/>
    <property type="evidence" value="ECO:0007669"/>
    <property type="project" value="TreeGrafter"/>
</dbReference>
<organism evidence="6">
    <name type="scientific">uncultured marine group II/III euryarchaeote AD1000_26_F08</name>
    <dbReference type="NCBI Taxonomy" id="1457745"/>
    <lineage>
        <taxon>Archaea</taxon>
        <taxon>Methanobacteriati</taxon>
        <taxon>Methanobacteriota</taxon>
        <taxon>environmental samples</taxon>
    </lineage>
</organism>
<dbReference type="HAMAP" id="MF_00272">
    <property type="entry name" value="GcvH"/>
    <property type="match status" value="1"/>
</dbReference>
<dbReference type="CDD" id="cd06848">
    <property type="entry name" value="GCS_H"/>
    <property type="match status" value="1"/>
</dbReference>
<dbReference type="InterPro" id="IPR002930">
    <property type="entry name" value="GCV_H"/>
</dbReference>
<evidence type="ECO:0000259" key="5">
    <source>
        <dbReference type="PROSITE" id="PS50968"/>
    </source>
</evidence>
<comment type="similarity">
    <text evidence="1 3">Belongs to the GcvH family.</text>
</comment>
<dbReference type="NCBIfam" id="NF002270">
    <property type="entry name" value="PRK01202.1"/>
    <property type="match status" value="1"/>
</dbReference>
<dbReference type="InterPro" id="IPR033753">
    <property type="entry name" value="GCV_H/Fam206"/>
</dbReference>
<gene>
    <name evidence="6" type="primary">GCSH</name>
    <name evidence="3 6" type="synonym">gcvH</name>
</gene>
<dbReference type="InterPro" id="IPR017453">
    <property type="entry name" value="GCV_H_sub"/>
</dbReference>
<dbReference type="InterPro" id="IPR003016">
    <property type="entry name" value="2-oxoA_DH_lipoyl-BS"/>
</dbReference>
<comment type="cofactor">
    <cofactor evidence="3">
        <name>(R)-lipoate</name>
        <dbReference type="ChEBI" id="CHEBI:83088"/>
    </cofactor>
    <text evidence="3">Binds 1 lipoyl cofactor covalently.</text>
</comment>
<name>A0A075FSW1_9EURY</name>
<dbReference type="InterPro" id="IPR011053">
    <property type="entry name" value="Single_hybrid_motif"/>
</dbReference>
<comment type="subunit">
    <text evidence="3">The glycine cleavage system is composed of four proteins: P, T, L and H.</text>
</comment>
<dbReference type="EMBL" id="KF900374">
    <property type="protein sequence ID" value="AIE92717.1"/>
    <property type="molecule type" value="Genomic_DNA"/>
</dbReference>
<accession>A0A075FSW1</accession>
<dbReference type="Gene3D" id="2.40.50.100">
    <property type="match status" value="1"/>
</dbReference>
<protein>
    <recommendedName>
        <fullName evidence="3">Probable glycine cleavage system H protein</fullName>
    </recommendedName>
</protein>
<dbReference type="NCBIfam" id="TIGR00527">
    <property type="entry name" value="gcvH"/>
    <property type="match status" value="1"/>
</dbReference>
<comment type="function">
    <text evidence="3">The glycine cleavage system catalyzes the degradation of glycine. The H protein shuttles the methylamine group of glycine from the P protein to the T protein.</text>
</comment>
<dbReference type="PANTHER" id="PTHR11715">
    <property type="entry name" value="GLYCINE CLEAVAGE SYSTEM H PROTEIN"/>
    <property type="match status" value="1"/>
</dbReference>
<sequence>MSEVPSELHYTESHEWLRIEGDVVTVGITDFAQDALTEVVWVELAEVGTSVGAMEPCASVESVKSVSEIYAPVGGEVIESNATLEDSPERINEDPYGDGWIFRIRTAEGSDAEGLLDAAAYTALIGE</sequence>
<evidence type="ECO:0000313" key="6">
    <source>
        <dbReference type="EMBL" id="AIE92717.1"/>
    </source>
</evidence>
<evidence type="ECO:0000256" key="1">
    <source>
        <dbReference type="ARBA" id="ARBA00009249"/>
    </source>
</evidence>
<evidence type="ECO:0000256" key="4">
    <source>
        <dbReference type="PIRSR" id="PIRSR617453-50"/>
    </source>
</evidence>
<feature type="modified residue" description="N6-lipoyllysine" evidence="3 4">
    <location>
        <position position="64"/>
    </location>
</feature>
<dbReference type="PROSITE" id="PS00189">
    <property type="entry name" value="LIPOYL"/>
    <property type="match status" value="1"/>
</dbReference>
<dbReference type="PROSITE" id="PS50968">
    <property type="entry name" value="BIOTINYL_LIPOYL"/>
    <property type="match status" value="1"/>
</dbReference>
<dbReference type="AlphaFoldDB" id="A0A075FSW1"/>
<dbReference type="GO" id="GO:0005960">
    <property type="term" value="C:glycine cleavage complex"/>
    <property type="evidence" value="ECO:0007669"/>
    <property type="project" value="InterPro"/>
</dbReference>
<feature type="domain" description="Lipoyl-binding" evidence="5">
    <location>
        <begin position="23"/>
        <end position="105"/>
    </location>
</feature>
<evidence type="ECO:0000256" key="3">
    <source>
        <dbReference type="HAMAP-Rule" id="MF_00272"/>
    </source>
</evidence>
<evidence type="ECO:0000256" key="2">
    <source>
        <dbReference type="ARBA" id="ARBA00022823"/>
    </source>
</evidence>
<reference evidence="6" key="1">
    <citation type="journal article" date="2014" name="Genome Biol. Evol.">
        <title>Pangenome evidence for extensive interdomain horizontal transfer affecting lineage core and shell genes in uncultured planktonic thaumarchaeota and euryarchaeota.</title>
        <authorList>
            <person name="Deschamps P."/>
            <person name="Zivanovic Y."/>
            <person name="Moreira D."/>
            <person name="Rodriguez-Valera F."/>
            <person name="Lopez-Garcia P."/>
        </authorList>
    </citation>
    <scope>NUCLEOTIDE SEQUENCE</scope>
</reference>
<dbReference type="GO" id="GO:0019464">
    <property type="term" value="P:glycine decarboxylation via glycine cleavage system"/>
    <property type="evidence" value="ECO:0007669"/>
    <property type="project" value="UniProtKB-UniRule"/>
</dbReference>
<dbReference type="Pfam" id="PF01597">
    <property type="entry name" value="GCV_H"/>
    <property type="match status" value="1"/>
</dbReference>
<dbReference type="InterPro" id="IPR000089">
    <property type="entry name" value="Biotin_lipoyl"/>
</dbReference>
<proteinExistence type="inferred from homology"/>